<evidence type="ECO:0000256" key="3">
    <source>
        <dbReference type="ARBA" id="ARBA00016337"/>
    </source>
</evidence>
<name>A0A7X0SUA2_9BACL</name>
<evidence type="ECO:0000256" key="8">
    <source>
        <dbReference type="ARBA" id="ARBA00022842"/>
    </source>
</evidence>
<keyword evidence="8" id="KW-0460">Magnesium</keyword>
<dbReference type="EMBL" id="JACJVO010000040">
    <property type="protein sequence ID" value="MBB6735030.1"/>
    <property type="molecule type" value="Genomic_DNA"/>
</dbReference>
<evidence type="ECO:0000256" key="5">
    <source>
        <dbReference type="ARBA" id="ARBA00022679"/>
    </source>
</evidence>
<dbReference type="RefSeq" id="WP_185132686.1">
    <property type="nucleotide sequence ID" value="NZ_JACJVO010000040.1"/>
</dbReference>
<sequence>MHTFQAMNTQMATLGLPPESRRKAESWFAFVERNLSRFRPDSELNRLNRSAGRPFMASALLFEALTAADACREETGGLFTPYLGGVLSSLGYDRSFEKLTAGRPSPDGEPDVSDSPRRPAAELRATFDERMMSIRLPEGCRVDLGGFAKGWSAEQLAGMLRREGIRTGAVDAGGDIALWGAPERGWEIGVADPRDPDRDLLELRIGRPAGIATSSTRKRSWTDGEGRARHHLIDPATLLPAESDLVQATVVAPRLTQAEVYAKCLIVLGAAAGIPWLEARRPEFGYVLVGRDGSVRRGGALERYAPGGETHARAI</sequence>
<organism evidence="12 13">
    <name type="scientific">Cohnella zeiphila</name>
    <dbReference type="NCBI Taxonomy" id="2761120"/>
    <lineage>
        <taxon>Bacteria</taxon>
        <taxon>Bacillati</taxon>
        <taxon>Bacillota</taxon>
        <taxon>Bacilli</taxon>
        <taxon>Bacillales</taxon>
        <taxon>Paenibacillaceae</taxon>
        <taxon>Cohnella</taxon>
    </lineage>
</organism>
<evidence type="ECO:0000256" key="11">
    <source>
        <dbReference type="SAM" id="MobiDB-lite"/>
    </source>
</evidence>
<evidence type="ECO:0000256" key="7">
    <source>
        <dbReference type="ARBA" id="ARBA00022827"/>
    </source>
</evidence>
<protein>
    <recommendedName>
        <fullName evidence="3">FAD:protein FMN transferase</fullName>
        <ecNumber evidence="2">2.7.1.180</ecNumber>
    </recommendedName>
    <alternativeName>
        <fullName evidence="9">Flavin transferase</fullName>
    </alternativeName>
</protein>
<evidence type="ECO:0000256" key="9">
    <source>
        <dbReference type="ARBA" id="ARBA00031306"/>
    </source>
</evidence>
<dbReference type="Gene3D" id="3.10.520.10">
    <property type="entry name" value="ApbE-like domains"/>
    <property type="match status" value="1"/>
</dbReference>
<proteinExistence type="predicted"/>
<keyword evidence="5 12" id="KW-0808">Transferase</keyword>
<keyword evidence="13" id="KW-1185">Reference proteome</keyword>
<dbReference type="SUPFAM" id="SSF143631">
    <property type="entry name" value="ApbE-like"/>
    <property type="match status" value="1"/>
</dbReference>
<dbReference type="PANTHER" id="PTHR30040:SF2">
    <property type="entry name" value="FAD:PROTEIN FMN TRANSFERASE"/>
    <property type="match status" value="1"/>
</dbReference>
<evidence type="ECO:0000313" key="13">
    <source>
        <dbReference type="Proteomes" id="UP000564644"/>
    </source>
</evidence>
<comment type="catalytic activity">
    <reaction evidence="10">
        <text>L-threonyl-[protein] + FAD = FMN-L-threonyl-[protein] + AMP + H(+)</text>
        <dbReference type="Rhea" id="RHEA:36847"/>
        <dbReference type="Rhea" id="RHEA-COMP:11060"/>
        <dbReference type="Rhea" id="RHEA-COMP:11061"/>
        <dbReference type="ChEBI" id="CHEBI:15378"/>
        <dbReference type="ChEBI" id="CHEBI:30013"/>
        <dbReference type="ChEBI" id="CHEBI:57692"/>
        <dbReference type="ChEBI" id="CHEBI:74257"/>
        <dbReference type="ChEBI" id="CHEBI:456215"/>
        <dbReference type="EC" id="2.7.1.180"/>
    </reaction>
</comment>
<keyword evidence="4" id="KW-0285">Flavoprotein</keyword>
<evidence type="ECO:0000256" key="2">
    <source>
        <dbReference type="ARBA" id="ARBA00011955"/>
    </source>
</evidence>
<reference evidence="12 13" key="1">
    <citation type="submission" date="2020-08" db="EMBL/GenBank/DDBJ databases">
        <title>Cohnella phylogeny.</title>
        <authorList>
            <person name="Dunlap C."/>
        </authorList>
    </citation>
    <scope>NUCLEOTIDE SEQUENCE [LARGE SCALE GENOMIC DNA]</scope>
    <source>
        <strain evidence="12 13">CBP 2801</strain>
    </source>
</reference>
<evidence type="ECO:0000256" key="6">
    <source>
        <dbReference type="ARBA" id="ARBA00022723"/>
    </source>
</evidence>
<evidence type="ECO:0000313" key="12">
    <source>
        <dbReference type="EMBL" id="MBB6735030.1"/>
    </source>
</evidence>
<dbReference type="AlphaFoldDB" id="A0A7X0SUA2"/>
<evidence type="ECO:0000256" key="4">
    <source>
        <dbReference type="ARBA" id="ARBA00022630"/>
    </source>
</evidence>
<evidence type="ECO:0000256" key="10">
    <source>
        <dbReference type="ARBA" id="ARBA00048540"/>
    </source>
</evidence>
<dbReference type="Proteomes" id="UP000564644">
    <property type="component" value="Unassembled WGS sequence"/>
</dbReference>
<evidence type="ECO:0000256" key="1">
    <source>
        <dbReference type="ARBA" id="ARBA00001946"/>
    </source>
</evidence>
<dbReference type="InterPro" id="IPR003374">
    <property type="entry name" value="ApbE-like_sf"/>
</dbReference>
<dbReference type="Pfam" id="PF02424">
    <property type="entry name" value="ApbE"/>
    <property type="match status" value="1"/>
</dbReference>
<dbReference type="PANTHER" id="PTHR30040">
    <property type="entry name" value="THIAMINE BIOSYNTHESIS LIPOPROTEIN APBE"/>
    <property type="match status" value="1"/>
</dbReference>
<gene>
    <name evidence="12" type="ORF">H7C18_29365</name>
</gene>
<feature type="region of interest" description="Disordered" evidence="11">
    <location>
        <begin position="99"/>
        <end position="119"/>
    </location>
</feature>
<dbReference type="GO" id="GO:0046872">
    <property type="term" value="F:metal ion binding"/>
    <property type="evidence" value="ECO:0007669"/>
    <property type="project" value="UniProtKB-KW"/>
</dbReference>
<dbReference type="GO" id="GO:0016740">
    <property type="term" value="F:transferase activity"/>
    <property type="evidence" value="ECO:0007669"/>
    <property type="project" value="UniProtKB-KW"/>
</dbReference>
<keyword evidence="7" id="KW-0274">FAD</keyword>
<accession>A0A7X0SUA2</accession>
<dbReference type="InterPro" id="IPR024932">
    <property type="entry name" value="ApbE"/>
</dbReference>
<dbReference type="EC" id="2.7.1.180" evidence="2"/>
<comment type="cofactor">
    <cofactor evidence="1">
        <name>Mg(2+)</name>
        <dbReference type="ChEBI" id="CHEBI:18420"/>
    </cofactor>
</comment>
<comment type="caution">
    <text evidence="12">The sequence shown here is derived from an EMBL/GenBank/DDBJ whole genome shotgun (WGS) entry which is preliminary data.</text>
</comment>
<keyword evidence="6" id="KW-0479">Metal-binding</keyword>